<evidence type="ECO:0000313" key="2">
    <source>
        <dbReference type="EMBL" id="MBB5030449.1"/>
    </source>
</evidence>
<reference evidence="2 3" key="1">
    <citation type="submission" date="2020-08" db="EMBL/GenBank/DDBJ databases">
        <title>Genomic Encyclopedia of Type Strains, Phase IV (KMG-IV): sequencing the most valuable type-strain genomes for metagenomic binning, comparative biology and taxonomic classification.</title>
        <authorList>
            <person name="Goeker M."/>
        </authorList>
    </citation>
    <scope>NUCLEOTIDE SEQUENCE [LARGE SCALE GENOMIC DNA]</scope>
    <source>
        <strain evidence="2 3">DSM 12252</strain>
    </source>
</reference>
<keyword evidence="3" id="KW-1185">Reference proteome</keyword>
<comment type="caution">
    <text evidence="2">The sequence shown here is derived from an EMBL/GenBank/DDBJ whole genome shotgun (WGS) entry which is preliminary data.</text>
</comment>
<dbReference type="Proteomes" id="UP000590740">
    <property type="component" value="Unassembled WGS sequence"/>
</dbReference>
<gene>
    <name evidence="2" type="ORF">HNQ65_000003</name>
</gene>
<evidence type="ECO:0000313" key="3">
    <source>
        <dbReference type="Proteomes" id="UP000590740"/>
    </source>
</evidence>
<name>A0A7W7Y6C6_9BACT</name>
<dbReference type="EMBL" id="JACHIG010000001">
    <property type="protein sequence ID" value="MBB5030449.1"/>
    <property type="molecule type" value="Genomic_DNA"/>
</dbReference>
<dbReference type="RefSeq" id="WP_184337213.1">
    <property type="nucleotide sequence ID" value="NZ_JACHIG010000001.1"/>
</dbReference>
<proteinExistence type="predicted"/>
<dbReference type="AlphaFoldDB" id="A0A7W7Y6C6"/>
<accession>A0A7W7Y6C6</accession>
<feature type="transmembrane region" description="Helical" evidence="1">
    <location>
        <begin position="45"/>
        <end position="63"/>
    </location>
</feature>
<keyword evidence="1" id="KW-1133">Transmembrane helix</keyword>
<feature type="transmembrane region" description="Helical" evidence="1">
    <location>
        <begin position="127"/>
        <end position="147"/>
    </location>
</feature>
<organism evidence="2 3">
    <name type="scientific">Prosthecobacter vanneervenii</name>
    <dbReference type="NCBI Taxonomy" id="48466"/>
    <lineage>
        <taxon>Bacteria</taxon>
        <taxon>Pseudomonadati</taxon>
        <taxon>Verrucomicrobiota</taxon>
        <taxon>Verrucomicrobiia</taxon>
        <taxon>Verrucomicrobiales</taxon>
        <taxon>Verrucomicrobiaceae</taxon>
        <taxon>Prosthecobacter</taxon>
    </lineage>
</organism>
<keyword evidence="1" id="KW-0812">Transmembrane</keyword>
<protein>
    <submittedName>
        <fullName evidence="2">Uncharacterized protein</fullName>
    </submittedName>
</protein>
<evidence type="ECO:0000256" key="1">
    <source>
        <dbReference type="SAM" id="Phobius"/>
    </source>
</evidence>
<feature type="transmembrane region" description="Helical" evidence="1">
    <location>
        <begin position="98"/>
        <end position="115"/>
    </location>
</feature>
<keyword evidence="1" id="KW-0472">Membrane</keyword>
<feature type="transmembrane region" description="Helical" evidence="1">
    <location>
        <begin position="68"/>
        <end position="86"/>
    </location>
</feature>
<sequence>MKRSLLPSLICLAILALALLLFFLPLPHGWSAGWRGELTNRLHAPLMAVCVFTVAYLFTKYLAAIPSLLLAAPVAMVIAALIEWVQPWFGRTSSLADFLWGMAGILGGCLWQGAAQQNSKPVALTTYMLALFCALAPPTLWCVQVWLVQAEAQRLFPTLVQSSRPGMHLLWTIEPSQVRDRGKGPCLLLTRDANHPGSIHLDTLDRDWSDYEGLEISGTLQSDSAVEVGVRLDVNEDGARRIRAGGWMQAGTSSIQIVWPRNADRRLVHQLVVFLQASSKAAQLEIHRLRLIGARELPPKETSCRNSSTKKIPSAGLHYALIAQ</sequence>